<evidence type="ECO:0000256" key="1">
    <source>
        <dbReference type="ARBA" id="ARBA00004613"/>
    </source>
</evidence>
<gene>
    <name evidence="4" type="ORF">SAMN05661003_10752</name>
</gene>
<dbReference type="Pfam" id="PF00353">
    <property type="entry name" value="HemolysinCabind"/>
    <property type="match status" value="9"/>
</dbReference>
<proteinExistence type="predicted"/>
<dbReference type="EMBL" id="FNAQ01000007">
    <property type="protein sequence ID" value="SDE30695.1"/>
    <property type="molecule type" value="Genomic_DNA"/>
</dbReference>
<sequence>MALTQTQVSQLYVALFGRASEGEGNAFWQQSSSMLSAANAMLGTDAAAEYFGDTLNDNQAFIEFIYANTLGKTIEQDPAGIAFWVTALNTGTTKGEVVTALIDAVYQYADSTDPLTKAAYDQFVNRVEVSNYAAEKIAQFTDVYEDFTSINNAVTAEGAETGKAMVDALLSAGRRFVLTQSESEGTPASTALYWGYTPGSAGEEGIPAEELLNFLTSITGMELAQLGLIDADGQSSLANLNSLEIDLTDNEQAALLMHFADGTTLSAECCLGTQYFSFLNNLLFNENGKSRLFEKIIEEGTSAAALPLVLTPTENNGSTAVFGYTTPGDDEILAASLDLLHQARIDGGGGYNSLQVTANGAYAQPVDLVNIQEIRIDNQPNTTAGQASLIDLSSASQLQQLLISESASAELGGLVVIGIPDDNAEIPLQTILQGGFSADVTLHYSSVLGSGVALVLDNVDFQPGADLNVAHNGDTLNLQSIGGGNTLASGFLGGQISTLNITGDATLFIAGDLGESLHRENPVTIDASANTAGVNLNLSGPESVTFLGSQGDDRFSVDTSSAVATDDNLADNDEVVTIQAGAGNDVFEVTTQKASISLADGNNNVELVVNQAVITAADGNNFIEGSVSKNLNATFGDGANKIQLDGSGLTYSILVGAGDNSIAVRADEVAVSAGDGDNAIAVTAQQISITAGAGDNAIEVSGTAAVPGSLAVDGALLDIQLGAGNSSIELNGVTALSGSSISGENIRLLVENPSDLQAVELSGIQGVELNYDISSSINADVENYAVAPVLTLTSDQFVAIGAENFDVVGSVFSTYAQIKIIVTESTSLTALGVDSLPRNIDLQLEIQDGVTLEMTAEQLHTKVAPAGIALAQDHDTDLGNGKVVITGADDAFDPFNTSDTVRTNIDGTIYYGGSLSDDFMQEGQWFNVSFTAGTTYDENGNEIKGYDRPVDVPVQTVFRINTGSGTNSVTDDGVTSWHTNLEITGERDIHFTGPIQLGQLQGASVNPFTIDFSELQGVVSGMTIDHFEQLAQGGAIYGNSANGYETEVLIQLAADVADDGLGFDEADAGSLVSKGVTRYVVTQIDGPTAPGSTGNTATIKLCDSTEDLDVIALRGNYNDTLVVQDAAWGLAFELQGGGTAKADGPTGTANVGQLVANYEWPGAVAVVGLTHSVEGDDRPLLIEGIRIENAKTLSLDAEGPAVTLRSLVAEDATTLDIDADGAVSIEGVLPSGLTNIDAADVAGTFNAAIVNPAADFSFIGSTGGSSLTLADVVAGEQTSLDGGIGGLTLMIADDASQENDQVDLSAASLVSIAAIVLDEGATLQLTVAQLDALGADRIALADDAAQATLNLYGLDGEAFSLAAFASGIAVSVMTIASEPVVTLDPATDLSGIATLNVPAGTVLNLTAAQYQQLTDAGAIQGVAGTTDYSVNITGLTQADVAAGFDLSGISTTAVSLTLSEDVSLSAADMLGNASIVNLGDDLTLTLGDIAQADGLTISGGTGSVLAFTDTDAGALAAIDAAGFNVATLRVLNVLIDDCDVEQLFSNLPATVQIQVYNDLGFVDGVDRVVTLEEGTTIPGFTAFNPYTDDSEILNLQLNLQGGTEISGDLNLATTDKATNLIPQHFKTLTIVSTGTAENLLSGTTANVISGDISPLALGAGTAENNLKTVVINAAQDFILRGSLVFNSVTGNDAVTANDDDAAIVSLTVTGSGDVTLGGVDTSDADVVGLTVANTGVGTLSLTLDGAQIDATDALSFTGGNIELTLVGNLDLAAANLAAVEQITLSTGASLTLNQAQFSALAGDLQVEDAAQLHVVAVDSTAFDATTVPAGLNIASITLAPGATVLDAATDLTGVDEIIVPQGSSLTLSAAQYQQLDGSGTISGGGTVNITGLTQADIDTAGGFDLSGVSAVNGTLSLAADADNVLLRVNSLAYDLTDLASFSIVLAVDQSITLSNEAQADGRTINGAAGSTAVLGFAATSDDRLDLHDYSVARIEVLDRLIENAAQNGTTNVEDLLLGVDSATAVHVFSVGQLAVDPAAVYATERDFTVNADTTIDNVNLAFSQMTAGQEISQLTLTLAGNAIIEGAVDIAAINHGVNADGQPYDPAYFQTLIINSAGEAANAIEGVITGSGAYVSGGVENNLLNVEINATQDLSLAGIDFSSRTDGAEAELTIDTAAGVSVSIGDLDTDDDQVDALSVTHTGAGSLEIGLSSLATVDASDNLSITGSAEGTTILNISGSLDLSDDSLSNIAAVNLADGAELTLSQTQYNAIGGSAISSSGSAELQLVGVSGDIDASLIGSGVNIASLTLSGNVIFTSATNLTGVDEIIVPQGSSLTLSAAQFQQLDGVGTLSGAGTVNITGLTQADIDAVGGFDLSAISAVNGTLSLAEDVILRIDSVNYDLTDLASFSIVLAADQSITLSNEVQADGRVINGATGSVAVLGFAATSDGQLDASGYSVSRVEVLDLLIENSAANGTTNIENLLDGLNQVDVHVFSVGQLAVDPAAITTTIRSFTVNADTTIDNVNLAFSQLSAGHEISQLTLNLAGNAVIEGAVDIAAINHGVNADGQPYNPAYFQKLIINSSGDEANAIEDVITGSGVYVSDGVENNLLEIEIYATQDLSLAGIDFSSRADGAEAELIIDTAAGVSVTIGDLDTDDDEVDALSVTHTGAGSLEIGLSSLATVDASDHLSITGSATGTTILNLSGSLNLSDDSLSNIDAVVLNEGAELTLTQGQYNAIGGADFSLQGAAADLHLLSVVSGVFDASLLAPGINVASLTIQGNLTFSAASDFTGVDEIIVPQGSSLTISAAQFQQLEGAGTISGGGMVNITGLTQADIDAEGGFNLTGIEAGAITLTLSEDVNLADNSLLGDLSNLEVYVATDQTLGLDNASQADGLVVNGPVGSTVVFMFDDVVKGYVDYIDASGYNIDTLKALNTFVDGRNIEQILQDLDSEITLSLYHSPESLGFVSSTDRILVVEPGVTVPGFVVVNDLGGDTAVRNLAITLQGGAEIDGSVYLSTVEASDGLIPQYFQKLSILSSGTAANRIDGDITAQPGPDAGMIENNLRDVFIIAEQNLVIDGDIVFSSVDAEDFPTAALVIIGTENITIQQLDISDDELTSFTIDHQGSGSLTLTGSSPSLFDGDSDGTYTTDTVGNLETLTLKGTGNIDLGTEDGGWGITASGLSVLNAAALSGNLNLGEIRDIDSADFIFTAGTGVTTLKLVGDSLDTSVDQNGWTFNFATAAAGSVLELGATDWLGGKLNIDLGANTQLRITADTDLSDLLLTLAGSGTPADNQIIVEDDVILTLTAAQADAINDAGLTLIGENGMDSTAVVNIVELGTAEYDFSHIQADIAGTATLADTDVTLDANTDLGAFSITLTAQSIDNDDLSGQTIRFQTQEQAERAVLVVGAEGDSDSTNSTNVVWLFESVADKVETVDYADNLGRLWINPVLAALGSIEDLYTTLPESIVRVEFSSLTQLDILLLSSEVHRTVEFVAFTDLATSGVVFSDSDLGEHLETLTLRLGGEVALGDLELGNTTDGTYDPAAISFEGLTIESRRALHTDNPLASEQYVNDNDGTDETGEHQQPANLNTIGGISINDSGSATFDLLDVTLDTGALSVEGDGSLGAGADLTVGTITFDADGSDSAATLTVRGANTTTIASLDTSDPEIISLSIVNEGPGTLTITGASPAASVDNATLATLSGTETLSIDATGDVILGTAGVLTKPGVASNELSLIDVDGSGDVDLGVLAQLDSLAFTLDATGNSGSVSAVLMDDDSAYTLEISENGAWLFDNSGSTGVLNITLDDSITLGEGTLSFNNVALTLTGAIDFTTLAELSLTDTTIEVPAGSSLTLLAEDASGLTVTGAGGVVIEHLELTPDADLSGIMTSDGDTGTVVAEVSTVNGTPVVFTGDLGVATVQIAGDGIFDITEGEVGDAVFEVGAGTTLILTADQADDHEATGAGTTEVEDLGQVADAADSDIDLSGIATANVSIAVDSVVTLNSDADLGAAGATRVITVGLDAVLQSAASVIDGQYIDGAGTLLLDDENDNGNDDVAPADTAITADLTYVDVLNITLVESAVAGAIIFPALYGTAPAAVQTVTLTAVQANGQDIEGATAVEGAVVVNNLGEEFTDLSGIGDGTGVGVLIAYVPETAELDAATDLGTFDVVLQDDATTSVALTLTAAQATGLSITDSADNGAVHVTALELTLGADLSAVVAATETATIDIEGSVTFTGNLGSNMEVHVTDSDTGTADSLTIDAAADFVSGSTIFNLDSNGVELILDADDAHLLTVNDNADATAVTVNGIDGDLFDLSDIAADTLTANVPATVTLDTDSDFGDFAVVLAEGVALTLTTAQLLDTGEEDFSGTNPGDETLIVTGYNGEDIQTDELGPDVTIAQLLVEDTDGIVQIDTNADLSDIQDIVIPADTTLVMTADQFQQLPTGVVSGAGTLNLTHFDNDNADIDLSTVVANAGTITLDATVASVVLDPTAVLDASTTAFSLVFSADEQNLTLSSETQADGRGLAGGSFDATVLTLGFTHADATDGDAVLDASGFDVENIWLVSEYLYNEFSLSNLPANIEEILDGLRDQASNGDPLVITLKDAATLLLEGYADPAALDTTDRFIVIDEDTTVDASLAFMELAAAQEVSSLTLTLQGGSVLTGNLELPQDKDPLDTLVDSGKLPGLFKTLTINSEGSGSDPNVISGSIFADDETDGALSESRAETWQLTITLSASPLATEESIAFDGAFIVLDAGDTAADIAAKLESASYDNWTAEDVGGGVVEFTYKIAGDYDDSVDGGADDLGDLTVVSAATAAINEMNLSGGLVVGDFVFNNTVDGTLVAEENNLYNIIINADHDLVITGELELSYLTRSNVLHDETVVATITVNGDADVTIGSVNSDDEHITGVTLVHNGTGTVTAPGTSPGAALGDTETLTINTMGTVLLGTAGDDTKPGVSGAELSAININTDGTSTGTVNLGVIDAIDGTSFILTAGGGQVYLQLGYPANGQPGGPTLAEGGSWSFIGTGDNLHLTITDGVVFQGGSLLLENVDLTIEGDVDFSALDDFDFSALGVIEITEGNSLILTCAQADGLSITGAGTLYLIDQEDNDHDFSGLAVENINLSGITGAEESAVTNAGDVVLDLHGHDGIDFTVTGSTFADIITTADGADNITGGAGDDIIDGGAGADTIDGGTSENGNRIIYDANDEEVDGGDGTSDILDASGALAGVTIDLSDGSDAFSAFENIIGSDYADSLTGDASDNNIQAGGGDDLITAGSGDDTIAAGSGDDTIIMGANLTSLDTIDGGAGYDELTFTYASADSGDDDALDQVTNVELITLGDPGSGATYITTLDDLVAAGATLEVDASAFSATSGLFFNGSAETDGRFIITGGAGDDTLIGGDGDDIFTGGDSLNIATDYYTGGAGNDTFNVDLGHDHIYDLSGNDVLVVSAGAFATADVTADFTATSATRNDSVITEAGNPLIGMPAAWLEVGNGVDVDLSAVTEGTYGFVVAAGGVFGEGNLLASTLIGSAFDDWLIGGEDDDVLTGGAGDDLLFGGSGEDTFNVDAGSDIIDDLGNALVGADVLVVSAGATANATVSDDFNATAATRNDGVAILTVDEDVDVDLSAVVNGANGFTLDASANTAASVLVGSALDDTLLGGDGADTLTGGAGIDSLNGGEGADLLLITATSDDAVGETYDGGDAASTDTLRITGITSVDLSDDTIANIEVLDLTTDTNGQTVILTDDQRQLLTTVLATMDDKITWQADAIADEIAATDAQDTFEMTLDDSYSYAYAIITDMAVDDRVSLNILDGAAPQLYYEVESGAVDEAGKWHWEDATNTLTYWNSFTGSSATVLLAGVADVEVASPGLFVVTALDVPDTTDPTASNFTATATTVGATSDEDGWLGLYQTATYDLIASTSITGMAAATPTTLTVAAQSAPTYATLRVSDLAGNFDDVNTHSVILGTGSNDNAGSALAGTAADDYIYGFGGADVMDGASGDDDLFGGAGNDILEGGSGDDTLDGGEGADVLWGGAGADSMTGAGETVDAVDQLIVVGDLSTADVTKLATINSTLTTLLGYNPGLDNSYTTSDVATGGSLTFDASGNDELHAFGTVDLSGVTITGSYSAFTYSTLTLTQDQLAQMTSLTLMGSSAHNLVITNAAGEPLTDAAQQAAFSAWLEDVGLLVAADPAQPQLIVGGAETDYNYYFGTSGEDVLTGQEAEANYIYGFGDADTLTGGDVADEIYAGEGGDTIITGAGADYVDLGSDEDNDIVRYSVTDAAGWQTAADSPAYGADTGYDTLVNFVTNNDVIDFRNLLFTGSRDLDGTVQSATAANLDANAAIANTAGLLVVNNSTVTTTGDLTDNIAVALASAFDLSSLADSEEMLFSVKAADMDDDESTDQYWFGIFHNVGTDDADLGNEIQVVGLVTGFSIDYDNFSATAMPD</sequence>
<dbReference type="InterPro" id="IPR018511">
    <property type="entry name" value="Hemolysin-typ_Ca-bd_CS"/>
</dbReference>
<dbReference type="RefSeq" id="WP_092078219.1">
    <property type="nucleotide sequence ID" value="NZ_FNAQ01000007.1"/>
</dbReference>
<dbReference type="SUPFAM" id="SSF51120">
    <property type="entry name" value="beta-Roll"/>
    <property type="match status" value="6"/>
</dbReference>
<dbReference type="InterPro" id="IPR011049">
    <property type="entry name" value="Serralysin-like_metalloprot_C"/>
</dbReference>
<dbReference type="Proteomes" id="UP000243205">
    <property type="component" value="Unassembled WGS sequence"/>
</dbReference>
<organism evidence="4 5">
    <name type="scientific">Desulfuromonas thiophila</name>
    <dbReference type="NCBI Taxonomy" id="57664"/>
    <lineage>
        <taxon>Bacteria</taxon>
        <taxon>Pseudomonadati</taxon>
        <taxon>Thermodesulfobacteriota</taxon>
        <taxon>Desulfuromonadia</taxon>
        <taxon>Desulfuromonadales</taxon>
        <taxon>Desulfuromonadaceae</taxon>
        <taxon>Desulfuromonas</taxon>
    </lineage>
</organism>
<dbReference type="STRING" id="57664.SAMN05661003_10752"/>
<evidence type="ECO:0000256" key="2">
    <source>
        <dbReference type="ARBA" id="ARBA00022525"/>
    </source>
</evidence>
<dbReference type="InterPro" id="IPR050557">
    <property type="entry name" value="RTX_toxin/Mannuronan_C5-epim"/>
</dbReference>
<comment type="subcellular location">
    <subcellularLocation>
        <location evidence="1">Secreted</location>
    </subcellularLocation>
</comment>
<dbReference type="GO" id="GO:0005576">
    <property type="term" value="C:extracellular region"/>
    <property type="evidence" value="ECO:0007669"/>
    <property type="project" value="UniProtKB-SubCell"/>
</dbReference>
<name>A0A1G7BWX3_9BACT</name>
<dbReference type="Pfam" id="PF13946">
    <property type="entry name" value="DUF4214"/>
    <property type="match status" value="1"/>
</dbReference>
<dbReference type="PRINTS" id="PR00313">
    <property type="entry name" value="CABNDNGRPT"/>
</dbReference>
<evidence type="ECO:0000313" key="5">
    <source>
        <dbReference type="Proteomes" id="UP000243205"/>
    </source>
</evidence>
<dbReference type="PANTHER" id="PTHR38340">
    <property type="entry name" value="S-LAYER PROTEIN"/>
    <property type="match status" value="1"/>
</dbReference>
<keyword evidence="5" id="KW-1185">Reference proteome</keyword>
<keyword evidence="2" id="KW-0964">Secreted</keyword>
<dbReference type="GO" id="GO:0005509">
    <property type="term" value="F:calcium ion binding"/>
    <property type="evidence" value="ECO:0007669"/>
    <property type="project" value="InterPro"/>
</dbReference>
<dbReference type="Gene3D" id="2.150.10.10">
    <property type="entry name" value="Serralysin-like metalloprotease, C-terminal"/>
    <property type="match status" value="4"/>
</dbReference>
<dbReference type="OrthoDB" id="5741839at2"/>
<evidence type="ECO:0000259" key="3">
    <source>
        <dbReference type="Pfam" id="PF13946"/>
    </source>
</evidence>
<dbReference type="PANTHER" id="PTHR38340:SF1">
    <property type="entry name" value="S-LAYER PROTEIN"/>
    <property type="match status" value="1"/>
</dbReference>
<dbReference type="InterPro" id="IPR001343">
    <property type="entry name" value="Hemolysn_Ca-bd"/>
</dbReference>
<dbReference type="PROSITE" id="PS00330">
    <property type="entry name" value="HEMOLYSIN_CALCIUM"/>
    <property type="match status" value="7"/>
</dbReference>
<reference evidence="5" key="1">
    <citation type="submission" date="2016-10" db="EMBL/GenBank/DDBJ databases">
        <authorList>
            <person name="Varghese N."/>
            <person name="Submissions S."/>
        </authorList>
    </citation>
    <scope>NUCLEOTIDE SEQUENCE [LARGE SCALE GENOMIC DNA]</scope>
    <source>
        <strain evidence="5">DSM 8987</strain>
    </source>
</reference>
<evidence type="ECO:0000313" key="4">
    <source>
        <dbReference type="EMBL" id="SDE30695.1"/>
    </source>
</evidence>
<protein>
    <submittedName>
        <fullName evidence="4">Ca2+-binding protein, RTX toxin-related</fullName>
    </submittedName>
</protein>
<feature type="domain" description="DUF4214" evidence="3">
    <location>
        <begin position="40"/>
        <end position="103"/>
    </location>
</feature>
<accession>A0A1G7BWX3</accession>
<dbReference type="InterPro" id="IPR025282">
    <property type="entry name" value="DUF4214"/>
</dbReference>